<keyword evidence="4" id="KW-1185">Reference proteome</keyword>
<keyword evidence="3" id="KW-0808">Transferase</keyword>
<dbReference type="GO" id="GO:0032259">
    <property type="term" value="P:methylation"/>
    <property type="evidence" value="ECO:0007669"/>
    <property type="project" value="UniProtKB-KW"/>
</dbReference>
<dbReference type="PANTHER" id="PTHR43591">
    <property type="entry name" value="METHYLTRANSFERASE"/>
    <property type="match status" value="1"/>
</dbReference>
<feature type="compositionally biased region" description="Polar residues" evidence="1">
    <location>
        <begin position="337"/>
        <end position="361"/>
    </location>
</feature>
<dbReference type="STRING" id="50990.A0A4Y7QLK1"/>
<dbReference type="CDD" id="cd02440">
    <property type="entry name" value="AdoMet_MTases"/>
    <property type="match status" value="1"/>
</dbReference>
<evidence type="ECO:0000256" key="1">
    <source>
        <dbReference type="SAM" id="MobiDB-lite"/>
    </source>
</evidence>
<dbReference type="InterPro" id="IPR029063">
    <property type="entry name" value="SAM-dependent_MTases_sf"/>
</dbReference>
<evidence type="ECO:0000259" key="2">
    <source>
        <dbReference type="Pfam" id="PF13649"/>
    </source>
</evidence>
<gene>
    <name evidence="3" type="ORF">BD410DRAFT_782093</name>
</gene>
<feature type="compositionally biased region" description="Low complexity" evidence="1">
    <location>
        <begin position="362"/>
        <end position="373"/>
    </location>
</feature>
<name>A0A4Y7QLK1_9AGAM</name>
<reference evidence="3 4" key="1">
    <citation type="submission" date="2018-06" db="EMBL/GenBank/DDBJ databases">
        <title>A transcriptomic atlas of mushroom development highlights an independent origin of complex multicellularity.</title>
        <authorList>
            <consortium name="DOE Joint Genome Institute"/>
            <person name="Krizsan K."/>
            <person name="Almasi E."/>
            <person name="Merenyi Z."/>
            <person name="Sahu N."/>
            <person name="Viragh M."/>
            <person name="Koszo T."/>
            <person name="Mondo S."/>
            <person name="Kiss B."/>
            <person name="Balint B."/>
            <person name="Kues U."/>
            <person name="Barry K."/>
            <person name="Hegedus J.C."/>
            <person name="Henrissat B."/>
            <person name="Johnson J."/>
            <person name="Lipzen A."/>
            <person name="Ohm R."/>
            <person name="Nagy I."/>
            <person name="Pangilinan J."/>
            <person name="Yan J."/>
            <person name="Xiong Y."/>
            <person name="Grigoriev I.V."/>
            <person name="Hibbett D.S."/>
            <person name="Nagy L.G."/>
        </authorList>
    </citation>
    <scope>NUCLEOTIDE SEQUENCE [LARGE SCALE GENOMIC DNA]</scope>
    <source>
        <strain evidence="3 4">SZMC22713</strain>
    </source>
</reference>
<dbReference type="AlphaFoldDB" id="A0A4Y7QLK1"/>
<feature type="compositionally biased region" description="Low complexity" evidence="1">
    <location>
        <begin position="296"/>
        <end position="309"/>
    </location>
</feature>
<dbReference type="Pfam" id="PF13649">
    <property type="entry name" value="Methyltransf_25"/>
    <property type="match status" value="1"/>
</dbReference>
<dbReference type="OrthoDB" id="2013972at2759"/>
<evidence type="ECO:0000313" key="4">
    <source>
        <dbReference type="Proteomes" id="UP000294933"/>
    </source>
</evidence>
<protein>
    <submittedName>
        <fullName evidence="3">S-adenosyl-L-methionine-dependent methyltransferase</fullName>
    </submittedName>
</protein>
<feature type="domain" description="Methyltransferase" evidence="2">
    <location>
        <begin position="86"/>
        <end position="184"/>
    </location>
</feature>
<dbReference type="EMBL" id="ML170158">
    <property type="protein sequence ID" value="TDL28128.1"/>
    <property type="molecule type" value="Genomic_DNA"/>
</dbReference>
<dbReference type="PANTHER" id="PTHR43591:SF24">
    <property type="entry name" value="2-METHOXY-6-POLYPRENYL-1,4-BENZOQUINOL METHYLASE, MITOCHONDRIAL"/>
    <property type="match status" value="1"/>
</dbReference>
<proteinExistence type="predicted"/>
<dbReference type="Gene3D" id="3.40.50.150">
    <property type="entry name" value="Vaccinia Virus protein VP39"/>
    <property type="match status" value="1"/>
</dbReference>
<dbReference type="GO" id="GO:0008168">
    <property type="term" value="F:methyltransferase activity"/>
    <property type="evidence" value="ECO:0007669"/>
    <property type="project" value="UniProtKB-KW"/>
</dbReference>
<keyword evidence="3" id="KW-0489">Methyltransferase</keyword>
<dbReference type="VEuPathDB" id="FungiDB:BD410DRAFT_782093"/>
<dbReference type="Proteomes" id="UP000294933">
    <property type="component" value="Unassembled WGS sequence"/>
</dbReference>
<evidence type="ECO:0000313" key="3">
    <source>
        <dbReference type="EMBL" id="TDL28128.1"/>
    </source>
</evidence>
<sequence>MANGRLLPPPESPQDPRRRSMLIKQSQFLLKHGKRHHSFDREKAPYPLNYDKETIDLDVLDHLFFKQMKQSVSYIDLKDGHPERSLDLGCGSGAWVLDAAKEWPDCQFVGFDLVNMQPPICMLDQDPSLKGRIQWVHGNFLTTKLPFDDDEFDHIHIQAIARTVPENKWPYLFEEVFRVLSPGGAIEMIEEDITFPVLPRWYTAPLRSRERRLPSIHLPDGARVIPPSPPLTPPPPDLPHDHALLESLYNSVYESRFINREPTSILPSYFSTYFRQVLCSPVINFPMPPVPLNPSYKSVSASRLSSSPSDRARMYTHRKSSSSGSGSSDSKTEVGSPFNQERTPPTSDCDSLRNSPCSETFPSPVQPYYSSPSDDTSIGYEAQTALLPMSALSKTTDLGLALHLHRSCHSVLACQESMWEELKDRIRNREEQLKLLGWNDEELEGHRSRQRFETLIDRYKSDMQARIALWQPITNSLSWKVPHREPLSKSELIEEERLHKAMLQARKHASLEESKTQCRRVRIFVGYKASS</sequence>
<feature type="region of interest" description="Disordered" evidence="1">
    <location>
        <begin position="296"/>
        <end position="376"/>
    </location>
</feature>
<organism evidence="3 4">
    <name type="scientific">Rickenella mellea</name>
    <dbReference type="NCBI Taxonomy" id="50990"/>
    <lineage>
        <taxon>Eukaryota</taxon>
        <taxon>Fungi</taxon>
        <taxon>Dikarya</taxon>
        <taxon>Basidiomycota</taxon>
        <taxon>Agaricomycotina</taxon>
        <taxon>Agaricomycetes</taxon>
        <taxon>Hymenochaetales</taxon>
        <taxon>Rickenellaceae</taxon>
        <taxon>Rickenella</taxon>
    </lineage>
</organism>
<dbReference type="InterPro" id="IPR041698">
    <property type="entry name" value="Methyltransf_25"/>
</dbReference>
<accession>A0A4Y7QLK1</accession>
<dbReference type="SUPFAM" id="SSF53335">
    <property type="entry name" value="S-adenosyl-L-methionine-dependent methyltransferases"/>
    <property type="match status" value="1"/>
</dbReference>